<gene>
    <name evidence="3" type="ORF">SAMN04487992_10568</name>
</gene>
<dbReference type="SUPFAM" id="SSF54373">
    <property type="entry name" value="FAD-linked reductases, C-terminal domain"/>
    <property type="match status" value="1"/>
</dbReference>
<organism evidence="3 4">
    <name type="scientific">Cellulophaga baltica</name>
    <dbReference type="NCBI Taxonomy" id="76594"/>
    <lineage>
        <taxon>Bacteria</taxon>
        <taxon>Pseudomonadati</taxon>
        <taxon>Bacteroidota</taxon>
        <taxon>Flavobacteriia</taxon>
        <taxon>Flavobacteriales</taxon>
        <taxon>Flavobacteriaceae</taxon>
        <taxon>Cellulophaga</taxon>
    </lineage>
</organism>
<evidence type="ECO:0000313" key="3">
    <source>
        <dbReference type="EMBL" id="SDE91801.1"/>
    </source>
</evidence>
<dbReference type="RefSeq" id="WP_083332231.1">
    <property type="nucleotide sequence ID" value="NZ_FNBD01000005.1"/>
</dbReference>
<accession>A0A1G7GUM5</accession>
<evidence type="ECO:0000256" key="1">
    <source>
        <dbReference type="ARBA" id="ARBA00023002"/>
    </source>
</evidence>
<dbReference type="InterPro" id="IPR036188">
    <property type="entry name" value="FAD/NAD-bd_sf"/>
</dbReference>
<dbReference type="Gene3D" id="3.30.9.10">
    <property type="entry name" value="D-Amino Acid Oxidase, subunit A, domain 2"/>
    <property type="match status" value="1"/>
</dbReference>
<dbReference type="InterPro" id="IPR006076">
    <property type="entry name" value="FAD-dep_OxRdtase"/>
</dbReference>
<feature type="domain" description="FAD dependent oxidoreductase" evidence="2">
    <location>
        <begin position="11"/>
        <end position="329"/>
    </location>
</feature>
<keyword evidence="4" id="KW-1185">Reference proteome</keyword>
<sequence>MPISYLCSMIDYLIVGLGLAGISFCEQLEENHKTYRVIADKSQTSSVVAGGLYNPVILKRFTLAWNAKVQLETALPFYEKLAKKLHTQLDFKVPVLRRFASIEEQNMWFEASDKPQLGYFLATNIKKNENTCIDAPFGYGEVNYTGRIATKVLLASYEKYLLTNMLLQQETFDYEALEIKADHIAYQGIAAKRIIFATGFGLHENPFFNYLPLNGTKGELLTIKAPDLKEENVIKSSVFIIPLGDDLYRVGATYKWKDKTNLPTAESKQELLEKLETFLTCNYEVVDHVAGIRPTVADRRPLVGQHPEEDKLFILNGFGSRGVMIAPTASASLYQFIEHATAIHPEMNSARFTKKYYQKK</sequence>
<dbReference type="Pfam" id="PF01266">
    <property type="entry name" value="DAO"/>
    <property type="match status" value="1"/>
</dbReference>
<dbReference type="eggNOG" id="COG0665">
    <property type="taxonomic scope" value="Bacteria"/>
</dbReference>
<dbReference type="AlphaFoldDB" id="A0A1G7GUM5"/>
<evidence type="ECO:0000313" key="4">
    <source>
        <dbReference type="Proteomes" id="UP000182114"/>
    </source>
</evidence>
<dbReference type="PANTHER" id="PTHR13847">
    <property type="entry name" value="SARCOSINE DEHYDROGENASE-RELATED"/>
    <property type="match status" value="1"/>
</dbReference>
<dbReference type="Proteomes" id="UP000182114">
    <property type="component" value="Unassembled WGS sequence"/>
</dbReference>
<dbReference type="GO" id="GO:0005737">
    <property type="term" value="C:cytoplasm"/>
    <property type="evidence" value="ECO:0007669"/>
    <property type="project" value="TreeGrafter"/>
</dbReference>
<name>A0A1G7GUM5_9FLAO</name>
<dbReference type="Gene3D" id="3.50.50.60">
    <property type="entry name" value="FAD/NAD(P)-binding domain"/>
    <property type="match status" value="1"/>
</dbReference>
<reference evidence="4" key="1">
    <citation type="submission" date="2016-10" db="EMBL/GenBank/DDBJ databases">
        <authorList>
            <person name="Varghese N."/>
            <person name="Submissions S."/>
        </authorList>
    </citation>
    <scope>NUCLEOTIDE SEQUENCE [LARGE SCALE GENOMIC DNA]</scope>
    <source>
        <strain evidence="4">DSM 24729</strain>
    </source>
</reference>
<dbReference type="GO" id="GO:0016491">
    <property type="term" value="F:oxidoreductase activity"/>
    <property type="evidence" value="ECO:0007669"/>
    <property type="project" value="UniProtKB-KW"/>
</dbReference>
<dbReference type="EMBL" id="FNBD01000005">
    <property type="protein sequence ID" value="SDE91801.1"/>
    <property type="molecule type" value="Genomic_DNA"/>
</dbReference>
<dbReference type="SUPFAM" id="SSF51971">
    <property type="entry name" value="Nucleotide-binding domain"/>
    <property type="match status" value="1"/>
</dbReference>
<keyword evidence="1" id="KW-0560">Oxidoreductase</keyword>
<proteinExistence type="predicted"/>
<evidence type="ECO:0000259" key="2">
    <source>
        <dbReference type="Pfam" id="PF01266"/>
    </source>
</evidence>
<protein>
    <submittedName>
        <fullName evidence="3">Glycine/D-amino acid oxidase</fullName>
    </submittedName>
</protein>
<dbReference type="PANTHER" id="PTHR13847:SF289">
    <property type="entry name" value="GLYCINE OXIDASE"/>
    <property type="match status" value="1"/>
</dbReference>